<sequence>MGVLARDLTGDVSRRSFLISAALAGGGLVMGLRPVGSAAAAETAALTPFIRIPPQGPVQLVIASAEMGQGVYMGLATLIAEELELRLDQVEAVAAPADRKLYGHPVLGDQITGGSVTIRGFWEPMRRAGATARALLIAAAAQQWGAPAASLRAESGEVVDPATGRRLPYGALAAEAARLPVPEQVALKSPGEFKLIGKVQERIDTPAKVNGAARFGLDARPPGVKFAALAICPTFGGALKAVDDARASQVKGVRQIVKLSDAVAVVADHTGAARKGLAALDITWDRGPNGALTTEELERRADAAVEGPAVVAHRTGDVAAAEAAHPRGVEAVYRMPILCHSAMEPMNCTVHLRPDGCDVWVGTQVADRARRAAAEAAGLPEDKVVVHNQFLGGGFGRRLDHDNVTLAVRVAREVEGPVQVVWSREEDIRHDSYRYLNRSRLSVRLGPDGMPASWSHRVVGPAIMDRFLPIFFKDGVDLDIVGGAESPYDIPNKLVDFVRHEAPVGMLTGNWRGVGPTRNAPAVEGGIDEAAHLAGVEPVEYRRRLLSKSPRLRAVLDLVVERSGWGGALGPGRGRGVALLQDFGSFAATVAQVHVDASGRLTVERIDCAVDCGVVINPEIVRQQVESGVVYGLSAALYGRLTVADGAIVEGNFDDAPVVRINECPAIETHIVASSEAPGGVGELSTPGVAPALMNAIFAATGKRLRSLPLAVAELQRA</sequence>
<dbReference type="SUPFAM" id="SSF56003">
    <property type="entry name" value="Molybdenum cofactor-binding domain"/>
    <property type="match status" value="2"/>
</dbReference>
<dbReference type="RefSeq" id="WP_309394152.1">
    <property type="nucleotide sequence ID" value="NZ_JADBEO010000050.1"/>
</dbReference>
<comment type="caution">
    <text evidence="2">The sequence shown here is derived from an EMBL/GenBank/DDBJ whole genome shotgun (WGS) entry which is preliminary data.</text>
</comment>
<dbReference type="InterPro" id="IPR012368">
    <property type="entry name" value="OxRdtase_Mopterin-bd_su_IorB"/>
</dbReference>
<dbReference type="InterPro" id="IPR000674">
    <property type="entry name" value="Ald_Oxase/Xan_DH_a/b"/>
</dbReference>
<dbReference type="Gene3D" id="3.30.365.10">
    <property type="entry name" value="Aldehyde oxidase/xanthine dehydrogenase, molybdopterin binding domain"/>
    <property type="match status" value="4"/>
</dbReference>
<dbReference type="InterPro" id="IPR006311">
    <property type="entry name" value="TAT_signal"/>
</dbReference>
<dbReference type="Pfam" id="PF02738">
    <property type="entry name" value="MoCoBD_1"/>
    <property type="match status" value="1"/>
</dbReference>
<dbReference type="InterPro" id="IPR046867">
    <property type="entry name" value="AldOxase/xan_DH_MoCoBD2"/>
</dbReference>
<name>A0ABU1DJW2_9HYPH</name>
<keyword evidence="3" id="KW-1185">Reference proteome</keyword>
<dbReference type="PANTHER" id="PTHR47495">
    <property type="entry name" value="ALDEHYDE DEHYDROGENASE"/>
    <property type="match status" value="1"/>
</dbReference>
<dbReference type="SMART" id="SM01008">
    <property type="entry name" value="Ald_Xan_dh_C"/>
    <property type="match status" value="1"/>
</dbReference>
<dbReference type="Proteomes" id="UP001181622">
    <property type="component" value="Unassembled WGS sequence"/>
</dbReference>
<dbReference type="PIRSF" id="PIRSF036389">
    <property type="entry name" value="IOR_B"/>
    <property type="match status" value="1"/>
</dbReference>
<feature type="domain" description="Aldehyde oxidase/xanthine dehydrogenase a/b hammerhead" evidence="1">
    <location>
        <begin position="210"/>
        <end position="288"/>
    </location>
</feature>
<reference evidence="2" key="1">
    <citation type="submission" date="2020-10" db="EMBL/GenBank/DDBJ databases">
        <authorList>
            <person name="Abbas A."/>
            <person name="Razzaq R."/>
            <person name="Waqas M."/>
            <person name="Abbas N."/>
            <person name="Nielsen T.K."/>
            <person name="Hansen L.H."/>
            <person name="Hussain S."/>
            <person name="Shahid M."/>
        </authorList>
    </citation>
    <scope>NUCLEOTIDE SEQUENCE</scope>
    <source>
        <strain evidence="2">S14</strain>
    </source>
</reference>
<dbReference type="InterPro" id="IPR052516">
    <property type="entry name" value="N-heterocyclic_Hydroxylase"/>
</dbReference>
<dbReference type="Pfam" id="PF20256">
    <property type="entry name" value="MoCoBD_2"/>
    <property type="match status" value="2"/>
</dbReference>
<accession>A0ABU1DJW2</accession>
<proteinExistence type="predicted"/>
<dbReference type="InterPro" id="IPR008274">
    <property type="entry name" value="AldOxase/xan_DH_MoCoBD1"/>
</dbReference>
<dbReference type="Gene3D" id="3.90.1170.50">
    <property type="entry name" value="Aldehyde oxidase/xanthine dehydrogenase, a/b hammerhead"/>
    <property type="match status" value="1"/>
</dbReference>
<evidence type="ECO:0000313" key="3">
    <source>
        <dbReference type="Proteomes" id="UP001181622"/>
    </source>
</evidence>
<dbReference type="EMBL" id="JADBEO010000050">
    <property type="protein sequence ID" value="MDR4308415.1"/>
    <property type="molecule type" value="Genomic_DNA"/>
</dbReference>
<evidence type="ECO:0000313" key="2">
    <source>
        <dbReference type="EMBL" id="MDR4308415.1"/>
    </source>
</evidence>
<dbReference type="PANTHER" id="PTHR47495:SF2">
    <property type="entry name" value="ALDEHYDE DEHYDROGENASE"/>
    <property type="match status" value="1"/>
</dbReference>
<evidence type="ECO:0000259" key="1">
    <source>
        <dbReference type="SMART" id="SM01008"/>
    </source>
</evidence>
<organism evidence="2 3">
    <name type="scientific">Chelatococcus sambhunathii</name>
    <dbReference type="NCBI Taxonomy" id="363953"/>
    <lineage>
        <taxon>Bacteria</taxon>
        <taxon>Pseudomonadati</taxon>
        <taxon>Pseudomonadota</taxon>
        <taxon>Alphaproteobacteria</taxon>
        <taxon>Hyphomicrobiales</taxon>
        <taxon>Chelatococcaceae</taxon>
        <taxon>Chelatococcus</taxon>
    </lineage>
</organism>
<gene>
    <name evidence="2" type="ORF">IHQ68_17485</name>
</gene>
<dbReference type="PROSITE" id="PS51318">
    <property type="entry name" value="TAT"/>
    <property type="match status" value="1"/>
</dbReference>
<protein>
    <submittedName>
        <fullName evidence="2">Xanthine dehydrogenase family protein molybdopterin-binding subunit</fullName>
    </submittedName>
</protein>
<dbReference type="InterPro" id="IPR037165">
    <property type="entry name" value="AldOxase/xan_DH_Mopterin-bd_sf"/>
</dbReference>